<evidence type="ECO:0000259" key="2">
    <source>
        <dbReference type="Pfam" id="PF03372"/>
    </source>
</evidence>
<evidence type="ECO:0000256" key="1">
    <source>
        <dbReference type="SAM" id="MobiDB-lite"/>
    </source>
</evidence>
<dbReference type="Proteomes" id="UP001146120">
    <property type="component" value="Unassembled WGS sequence"/>
</dbReference>
<dbReference type="AlphaFoldDB" id="A0AAV2ZRF5"/>
<sequence length="354" mass="39672">MIKHGIDQHFAPVTETEATRARATAFGSSMTQFKLPTTATTTLKNQPVGFDRGNTGYPKTEPRKAPPCSFWSTGSTASGGVAILAAPHSTLTNIQPFHEDNWTTHWMAVTARQDSDTIVIVCCYGPQDHHEREQLYATIRNELTGNTRIYIGGDFNCTQSPADRRHLEATQTRISKLALLTTTLDIYGHCEGGPGSRNDQHTYRYTTASGQARSSRLDRWYLTAPGEQWKVEVHTTIPGLPADHDGAILTLTDVSRAPRARPEPKLYHSDGRISKHQTEDAQAFMLQAQEQMDIAVDDTASIEIWERIKTDLQALLLRSKQNARAKMTTNYRNRMRAMLKELRCLETAQWKTAC</sequence>
<dbReference type="EMBL" id="DAKRPA010000002">
    <property type="protein sequence ID" value="DBA05195.1"/>
    <property type="molecule type" value="Genomic_DNA"/>
</dbReference>
<keyword evidence="4" id="KW-1185">Reference proteome</keyword>
<gene>
    <name evidence="3" type="ORF">N0F65_005045</name>
</gene>
<feature type="domain" description="Endonuclease/exonuclease/phosphatase" evidence="2">
    <location>
        <begin position="69"/>
        <end position="237"/>
    </location>
</feature>
<reference evidence="3" key="2">
    <citation type="journal article" date="2023" name="Microbiol Resour">
        <title>Decontamination and Annotation of the Draft Genome Sequence of the Oomycete Lagenidium giganteum ARSEF 373.</title>
        <authorList>
            <person name="Morgan W.R."/>
            <person name="Tartar A."/>
        </authorList>
    </citation>
    <scope>NUCLEOTIDE SEQUENCE</scope>
    <source>
        <strain evidence="3">ARSEF 373</strain>
    </source>
</reference>
<name>A0AAV2ZRF5_9STRA</name>
<dbReference type="InterPro" id="IPR005135">
    <property type="entry name" value="Endo/exonuclease/phosphatase"/>
</dbReference>
<dbReference type="Gene3D" id="3.60.10.10">
    <property type="entry name" value="Endonuclease/exonuclease/phosphatase"/>
    <property type="match status" value="1"/>
</dbReference>
<dbReference type="InterPro" id="IPR036691">
    <property type="entry name" value="Endo/exonu/phosph_ase_sf"/>
</dbReference>
<proteinExistence type="predicted"/>
<dbReference type="Pfam" id="PF03372">
    <property type="entry name" value="Exo_endo_phos"/>
    <property type="match status" value="1"/>
</dbReference>
<dbReference type="GO" id="GO:0003824">
    <property type="term" value="F:catalytic activity"/>
    <property type="evidence" value="ECO:0007669"/>
    <property type="project" value="InterPro"/>
</dbReference>
<protein>
    <recommendedName>
        <fullName evidence="2">Endonuclease/exonuclease/phosphatase domain-containing protein</fullName>
    </recommendedName>
</protein>
<organism evidence="3 4">
    <name type="scientific">Lagenidium giganteum</name>
    <dbReference type="NCBI Taxonomy" id="4803"/>
    <lineage>
        <taxon>Eukaryota</taxon>
        <taxon>Sar</taxon>
        <taxon>Stramenopiles</taxon>
        <taxon>Oomycota</taxon>
        <taxon>Peronosporomycetes</taxon>
        <taxon>Pythiales</taxon>
        <taxon>Pythiaceae</taxon>
    </lineage>
</organism>
<accession>A0AAV2ZRF5</accession>
<dbReference type="SUPFAM" id="SSF56219">
    <property type="entry name" value="DNase I-like"/>
    <property type="match status" value="1"/>
</dbReference>
<evidence type="ECO:0000313" key="4">
    <source>
        <dbReference type="Proteomes" id="UP001146120"/>
    </source>
</evidence>
<feature type="region of interest" description="Disordered" evidence="1">
    <location>
        <begin position="44"/>
        <end position="66"/>
    </location>
</feature>
<comment type="caution">
    <text evidence="3">The sequence shown here is derived from an EMBL/GenBank/DDBJ whole genome shotgun (WGS) entry which is preliminary data.</text>
</comment>
<evidence type="ECO:0000313" key="3">
    <source>
        <dbReference type="EMBL" id="DBA05195.1"/>
    </source>
</evidence>
<reference evidence="3" key="1">
    <citation type="submission" date="2022-11" db="EMBL/GenBank/DDBJ databases">
        <authorList>
            <person name="Morgan W.R."/>
            <person name="Tartar A."/>
        </authorList>
    </citation>
    <scope>NUCLEOTIDE SEQUENCE</scope>
    <source>
        <strain evidence="3">ARSEF 373</strain>
    </source>
</reference>